<dbReference type="AlphaFoldDB" id="A0A2S1LBS9"/>
<dbReference type="GO" id="GO:0016646">
    <property type="term" value="F:oxidoreductase activity, acting on the CH-NH group of donors, NAD or NADP as acceptor"/>
    <property type="evidence" value="ECO:0007669"/>
    <property type="project" value="UniProtKB-ARBA"/>
</dbReference>
<dbReference type="RefSeq" id="WP_108740159.1">
    <property type="nucleotide sequence ID" value="NZ_CP020918.1"/>
</dbReference>
<dbReference type="Proteomes" id="UP000244527">
    <property type="component" value="Chromosome"/>
</dbReference>
<comment type="cofactor">
    <cofactor evidence="1">
        <name>FMN</name>
        <dbReference type="ChEBI" id="CHEBI:58210"/>
    </cofactor>
</comment>
<evidence type="ECO:0000256" key="3">
    <source>
        <dbReference type="ARBA" id="ARBA00022643"/>
    </source>
</evidence>
<dbReference type="PANTHER" id="PTHR33798:SF5">
    <property type="entry name" value="FLAVIN REDUCTASE LIKE DOMAIN-CONTAINING PROTEIN"/>
    <property type="match status" value="1"/>
</dbReference>
<name>A0A2S1LBS9_9FLAO</name>
<dbReference type="EMBL" id="CP020918">
    <property type="protein sequence ID" value="AWG21210.1"/>
    <property type="molecule type" value="Genomic_DNA"/>
</dbReference>
<comment type="similarity">
    <text evidence="4">Belongs to the flavoredoxin family.</text>
</comment>
<keyword evidence="7" id="KW-1185">Reference proteome</keyword>
<dbReference type="InterPro" id="IPR012349">
    <property type="entry name" value="Split_barrel_FMN-bd"/>
</dbReference>
<accession>A0A2S1LBS9</accession>
<evidence type="ECO:0000256" key="1">
    <source>
        <dbReference type="ARBA" id="ARBA00001917"/>
    </source>
</evidence>
<gene>
    <name evidence="6" type="ORF">FFWV33_06505</name>
</gene>
<proteinExistence type="inferred from homology"/>
<evidence type="ECO:0000259" key="5">
    <source>
        <dbReference type="Pfam" id="PF01613"/>
    </source>
</evidence>
<evidence type="ECO:0000313" key="6">
    <source>
        <dbReference type="EMBL" id="AWG21210.1"/>
    </source>
</evidence>
<organism evidence="6 7">
    <name type="scientific">Flavobacterium faecale</name>
    <dbReference type="NCBI Taxonomy" id="1355330"/>
    <lineage>
        <taxon>Bacteria</taxon>
        <taxon>Pseudomonadati</taxon>
        <taxon>Bacteroidota</taxon>
        <taxon>Flavobacteriia</taxon>
        <taxon>Flavobacteriales</taxon>
        <taxon>Flavobacteriaceae</taxon>
        <taxon>Flavobacterium</taxon>
    </lineage>
</organism>
<keyword evidence="2" id="KW-0285">Flavoprotein</keyword>
<dbReference type="Pfam" id="PF01613">
    <property type="entry name" value="Flavin_Reduct"/>
    <property type="match status" value="1"/>
</dbReference>
<dbReference type="SUPFAM" id="SSF50475">
    <property type="entry name" value="FMN-binding split barrel"/>
    <property type="match status" value="1"/>
</dbReference>
<dbReference type="PANTHER" id="PTHR33798">
    <property type="entry name" value="FLAVOPROTEIN OXYGENASE"/>
    <property type="match status" value="1"/>
</dbReference>
<dbReference type="InterPro" id="IPR002563">
    <property type="entry name" value="Flavin_Rdtase-like_dom"/>
</dbReference>
<feature type="domain" description="Flavin reductase like" evidence="5">
    <location>
        <begin position="32"/>
        <end position="167"/>
    </location>
</feature>
<evidence type="ECO:0000256" key="2">
    <source>
        <dbReference type="ARBA" id="ARBA00022630"/>
    </source>
</evidence>
<dbReference type="OrthoDB" id="5293996at2"/>
<dbReference type="GO" id="GO:0010181">
    <property type="term" value="F:FMN binding"/>
    <property type="evidence" value="ECO:0007669"/>
    <property type="project" value="InterPro"/>
</dbReference>
<sequence length="218" mass="24161">MSQKSISATQIESMDSRQRVNLINAIVGFKCVNLIGTVNSKGSENLAIFSSIIHLGSSPALLGFITRPDSVERHTLTNLLEIGCYTINHINSDIFEKAHQTSARYDADVSEFDATNLTAEYKEDFTAPFVKQSNIQIGMKFKQKIDIELNGTILVIGEIDSIHYPEDCLCTDGFIDIEKADTVTCSGLDSYHTTKRLSRLAYAKPDKPTVGVNMKYVE</sequence>
<evidence type="ECO:0000256" key="4">
    <source>
        <dbReference type="ARBA" id="ARBA00038054"/>
    </source>
</evidence>
<dbReference type="KEGG" id="ffa:FFWV33_06505"/>
<protein>
    <submittedName>
        <fullName evidence="6">Flavin oxidoreductase</fullName>
    </submittedName>
</protein>
<keyword evidence="3" id="KW-0288">FMN</keyword>
<reference evidence="6 7" key="1">
    <citation type="submission" date="2017-04" db="EMBL/GenBank/DDBJ databases">
        <title>Compelte genome sequence of WV33.</title>
        <authorList>
            <person name="Lee P.C."/>
        </authorList>
    </citation>
    <scope>NUCLEOTIDE SEQUENCE [LARGE SCALE GENOMIC DNA]</scope>
    <source>
        <strain evidence="6 7">WV33</strain>
    </source>
</reference>
<evidence type="ECO:0000313" key="7">
    <source>
        <dbReference type="Proteomes" id="UP000244527"/>
    </source>
</evidence>
<dbReference type="Gene3D" id="2.30.110.10">
    <property type="entry name" value="Electron Transport, Fmn-binding Protein, Chain A"/>
    <property type="match status" value="1"/>
</dbReference>